<evidence type="ECO:0000313" key="3">
    <source>
        <dbReference type="Proteomes" id="UP001430356"/>
    </source>
</evidence>
<name>A0AAW0F9X1_9TRYP</name>
<dbReference type="AlphaFoldDB" id="A0AAW0F9X1"/>
<keyword evidence="3" id="KW-1185">Reference proteome</keyword>
<accession>A0AAW0F9X1</accession>
<dbReference type="Proteomes" id="UP001430356">
    <property type="component" value="Unassembled WGS sequence"/>
</dbReference>
<feature type="compositionally biased region" description="Low complexity" evidence="1">
    <location>
        <begin position="113"/>
        <end position="137"/>
    </location>
</feature>
<feature type="region of interest" description="Disordered" evidence="1">
    <location>
        <begin position="608"/>
        <end position="639"/>
    </location>
</feature>
<gene>
    <name evidence="2" type="ORF">NESM_000201200</name>
</gene>
<feature type="region of interest" description="Disordered" evidence="1">
    <location>
        <begin position="36"/>
        <end position="62"/>
    </location>
</feature>
<feature type="region of interest" description="Disordered" evidence="1">
    <location>
        <begin position="113"/>
        <end position="139"/>
    </location>
</feature>
<organism evidence="2 3">
    <name type="scientific">Novymonas esmeraldas</name>
    <dbReference type="NCBI Taxonomy" id="1808958"/>
    <lineage>
        <taxon>Eukaryota</taxon>
        <taxon>Discoba</taxon>
        <taxon>Euglenozoa</taxon>
        <taxon>Kinetoplastea</taxon>
        <taxon>Metakinetoplastina</taxon>
        <taxon>Trypanosomatida</taxon>
        <taxon>Trypanosomatidae</taxon>
        <taxon>Novymonas</taxon>
    </lineage>
</organism>
<comment type="caution">
    <text evidence="2">The sequence shown here is derived from an EMBL/GenBank/DDBJ whole genome shotgun (WGS) entry which is preliminary data.</text>
</comment>
<feature type="compositionally biased region" description="Basic and acidic residues" evidence="1">
    <location>
        <begin position="52"/>
        <end position="62"/>
    </location>
</feature>
<feature type="compositionally biased region" description="Low complexity" evidence="1">
    <location>
        <begin position="622"/>
        <end position="639"/>
    </location>
</feature>
<evidence type="ECO:0000313" key="2">
    <source>
        <dbReference type="EMBL" id="KAK7201387.1"/>
    </source>
</evidence>
<proteinExistence type="predicted"/>
<feature type="region of interest" description="Disordered" evidence="1">
    <location>
        <begin position="423"/>
        <end position="465"/>
    </location>
</feature>
<evidence type="ECO:0000256" key="1">
    <source>
        <dbReference type="SAM" id="MobiDB-lite"/>
    </source>
</evidence>
<feature type="compositionally biased region" description="Low complexity" evidence="1">
    <location>
        <begin position="353"/>
        <end position="366"/>
    </location>
</feature>
<feature type="region of interest" description="Disordered" evidence="1">
    <location>
        <begin position="353"/>
        <end position="378"/>
    </location>
</feature>
<dbReference type="EMBL" id="JAECZO010000014">
    <property type="protein sequence ID" value="KAK7201387.1"/>
    <property type="molecule type" value="Genomic_DNA"/>
</dbReference>
<protein>
    <submittedName>
        <fullName evidence="2">Uncharacterized protein</fullName>
    </submittedName>
</protein>
<sequence length="1136" mass="119722">MSCAYAGVPRSERLLPLESTEVLRLTESFTVHVLHHHHDDDGGDGNNFKSASDGRGDAEDSVRLDKRLHDHVSVYWDQQKAHRTYQQRLLHDVGSSRGPVRFAGFPLLKETAAAPPKQQQQQQPQQPSSPDTAAASAVNTVPPPLAGVVPPPRSLAAWSWIALVAPYERLLCPSLLYSALLSPSVGDSTPLCYGVQPPSPASPTSVSTAGVRACWSAHTCHTLWALHTVAAEASLPVQEVYVACAGMILYLDTVVTAGRVWSELEGLWGGDLAEEVSAVGVTPAAVRDGDGESIGHATCTPLSSLRASLSQPPSTYAALLQHTRVLMEAIACADFPRPLTPWLEAAMERDEWTTTAAAAAASSGATEPRGSGGGNTDAELGGFSGSVAEHTLKHAVAVWLARRGATVTAATPTGSRAVALPPRDLCASRGSNPSASPGHHRAPGSASVGLSRASAAGTPGRSAGTTPIVFEAFEPHDAPREQHPFLLPPLPQDPALLAFAVVWRRTLRRCVMEPDVLRQRLRQVILGYVGERCDELLRDSAPPATCAGPASPALPSVLTSDPTTTSFCVWGPRLGVWLTSSRSGGWWGGFRGELVRCVAPPVVPPLSSSGTAAAPLRRRPPHSSSATARTPATGAAAPAEPVTEVFVDGALEVDGTRVSPTAAAALYSAEELADRLCRLGAAVPRYATEVSGDRLRPADAAYVREVLQRHCLPLLLTCQRRGIQQWGLRAWMKGITLTLLDNSGTESRVVTPPRLAQLGLQEARSAGGGDELATAAALRLVMSGGLSESLAFVEHVQKRGGHTVRWLPVRRVSSDHSPVGNGSDGSSAVASASSHAPAVAVVEALLLRRVEESALFRIFQSHARALQLTGCGVRRLALPPAAGAVGRSYGGGSGGHPRVSAASTLLLERTCGVVVEWDLHDCYEGPKLSRLRAPRCLTSQPRRGGSSSSLPLPPDLGAAAERVSLRHVRGMLQHYLRSIDSTAAGGADVAIGAKRWRAEAGDAAGSNVCAPAEPLVADDVSELCQQRDESIRDAVRPPPPPRTTLFPIDRAVILYVLRHHPQYHQHVAGCGVKDVYVGAVNTPAAAAAAPTATASRAAAVVVVVERVCGQVVEVDVEECYDKEHEGKPLHPVMILA</sequence>
<reference evidence="2 3" key="1">
    <citation type="journal article" date="2021" name="MBio">
        <title>A New Model Trypanosomatid, Novymonas esmeraldas: Genomic Perception of Its 'Candidatus Pandoraea novymonadis' Endosymbiont.</title>
        <authorList>
            <person name="Zakharova A."/>
            <person name="Saura A."/>
            <person name="Butenko A."/>
            <person name="Podesvova L."/>
            <person name="Warmusova S."/>
            <person name="Kostygov A.Y."/>
            <person name="Nenarokova A."/>
            <person name="Lukes J."/>
            <person name="Opperdoes F.R."/>
            <person name="Yurchenko V."/>
        </authorList>
    </citation>
    <scope>NUCLEOTIDE SEQUENCE [LARGE SCALE GENOMIC DNA]</scope>
    <source>
        <strain evidence="2 3">E262AT.01</strain>
    </source>
</reference>